<keyword evidence="2" id="KW-1185">Reference proteome</keyword>
<dbReference type="OrthoDB" id="4762525at2"/>
<dbReference type="EMBL" id="FONG01000003">
    <property type="protein sequence ID" value="SFE44711.1"/>
    <property type="molecule type" value="Genomic_DNA"/>
</dbReference>
<dbReference type="AlphaFoldDB" id="A0A1I2AL64"/>
<evidence type="ECO:0000313" key="2">
    <source>
        <dbReference type="Proteomes" id="UP000199323"/>
    </source>
</evidence>
<dbReference type="STRING" id="380248.SAMN05216251_103133"/>
<organism evidence="1 2">
    <name type="scientific">Actinacidiphila alni</name>
    <dbReference type="NCBI Taxonomy" id="380248"/>
    <lineage>
        <taxon>Bacteria</taxon>
        <taxon>Bacillati</taxon>
        <taxon>Actinomycetota</taxon>
        <taxon>Actinomycetes</taxon>
        <taxon>Kitasatosporales</taxon>
        <taxon>Streptomycetaceae</taxon>
        <taxon>Actinacidiphila</taxon>
    </lineage>
</organism>
<dbReference type="RefSeq" id="WP_093712378.1">
    <property type="nucleotide sequence ID" value="NZ_FONG01000003.1"/>
</dbReference>
<dbReference type="Proteomes" id="UP000199323">
    <property type="component" value="Unassembled WGS sequence"/>
</dbReference>
<gene>
    <name evidence="1" type="ORF">SAMN05216251_103133</name>
</gene>
<reference evidence="1 2" key="1">
    <citation type="submission" date="2016-10" db="EMBL/GenBank/DDBJ databases">
        <authorList>
            <person name="de Groot N.N."/>
        </authorList>
    </citation>
    <scope>NUCLEOTIDE SEQUENCE [LARGE SCALE GENOMIC DNA]</scope>
    <source>
        <strain evidence="1 2">CGMCC 4.3510</strain>
    </source>
</reference>
<protein>
    <submittedName>
        <fullName evidence="1">Uncharacterized protein</fullName>
    </submittedName>
</protein>
<name>A0A1I2AL64_9ACTN</name>
<evidence type="ECO:0000313" key="1">
    <source>
        <dbReference type="EMBL" id="SFE44711.1"/>
    </source>
</evidence>
<sequence>MISHTMIVSFPPTIPDADLDQYLQDIEAVMRESGRIGSFAARRHIRVAADDHSPVFAATAIVRIDVEDRAALDAAFAVPGVEELIGRWQARYPYQVVWANHEPF</sequence>
<proteinExistence type="predicted"/>
<accession>A0A1I2AL64</accession>